<feature type="transmembrane region" description="Helical" evidence="7">
    <location>
        <begin position="522"/>
        <end position="541"/>
    </location>
</feature>
<reference evidence="9 10" key="1">
    <citation type="submission" date="2019-03" db="EMBL/GenBank/DDBJ databases">
        <title>Deep-cultivation of Planctomycetes and their phenomic and genomic characterization uncovers novel biology.</title>
        <authorList>
            <person name="Wiegand S."/>
            <person name="Jogler M."/>
            <person name="Boedeker C."/>
            <person name="Pinto D."/>
            <person name="Vollmers J."/>
            <person name="Rivas-Marin E."/>
            <person name="Kohn T."/>
            <person name="Peeters S.H."/>
            <person name="Heuer A."/>
            <person name="Rast P."/>
            <person name="Oberbeckmann S."/>
            <person name="Bunk B."/>
            <person name="Jeske O."/>
            <person name="Meyerdierks A."/>
            <person name="Storesund J.E."/>
            <person name="Kallscheuer N."/>
            <person name="Luecker S."/>
            <person name="Lage O.M."/>
            <person name="Pohl T."/>
            <person name="Merkel B.J."/>
            <person name="Hornburger P."/>
            <person name="Mueller R.-W."/>
            <person name="Bruemmer F."/>
            <person name="Labrenz M."/>
            <person name="Spormann A.M."/>
            <person name="Op den Camp H."/>
            <person name="Overmann J."/>
            <person name="Amann R."/>
            <person name="Jetten M.S.M."/>
            <person name="Mascher T."/>
            <person name="Medema M.H."/>
            <person name="Devos D.P."/>
            <person name="Kaster A.-K."/>
            <person name="Ovreas L."/>
            <person name="Rohde M."/>
            <person name="Galperin M.Y."/>
            <person name="Jogler C."/>
        </authorList>
    </citation>
    <scope>NUCLEOTIDE SEQUENCE [LARGE SCALE GENOMIC DNA]</scope>
    <source>
        <strain evidence="9 10">V144</strain>
    </source>
</reference>
<dbReference type="Gene3D" id="3.30.200.20">
    <property type="entry name" value="Phosphorylase Kinase, domain 1"/>
    <property type="match status" value="1"/>
</dbReference>
<evidence type="ECO:0000313" key="9">
    <source>
        <dbReference type="EMBL" id="QDT97022.1"/>
    </source>
</evidence>
<protein>
    <submittedName>
        <fullName evidence="9">Serine/threonine-protein kinase PrkC</fullName>
        <ecNumber evidence="9">2.7.11.1</ecNumber>
    </submittedName>
</protein>
<dbReference type="EMBL" id="CP037920">
    <property type="protein sequence ID" value="QDT97022.1"/>
    <property type="molecule type" value="Genomic_DNA"/>
</dbReference>
<dbReference type="SUPFAM" id="SSF56112">
    <property type="entry name" value="Protein kinase-like (PK-like)"/>
    <property type="match status" value="1"/>
</dbReference>
<evidence type="ECO:0000256" key="6">
    <source>
        <dbReference type="SAM" id="MobiDB-lite"/>
    </source>
</evidence>
<keyword evidence="7" id="KW-0812">Transmembrane</keyword>
<dbReference type="CDD" id="cd14014">
    <property type="entry name" value="STKc_PknB_like"/>
    <property type="match status" value="1"/>
</dbReference>
<dbReference type="RefSeq" id="WP_144985407.1">
    <property type="nucleotide sequence ID" value="NZ_CP037920.1"/>
</dbReference>
<dbReference type="KEGG" id="gaw:V144x_24930"/>
<dbReference type="PANTHER" id="PTHR43289:SF6">
    <property type="entry name" value="SERINE_THREONINE-PROTEIN KINASE NEKL-3"/>
    <property type="match status" value="1"/>
</dbReference>
<dbReference type="PROSITE" id="PS50011">
    <property type="entry name" value="PROTEIN_KINASE_DOM"/>
    <property type="match status" value="1"/>
</dbReference>
<dbReference type="InterPro" id="IPR042095">
    <property type="entry name" value="SUMF_sf"/>
</dbReference>
<dbReference type="EC" id="2.7.11.1" evidence="9"/>
<feature type="domain" description="Protein kinase" evidence="8">
    <location>
        <begin position="190"/>
        <end position="465"/>
    </location>
</feature>
<evidence type="ECO:0000256" key="1">
    <source>
        <dbReference type="ARBA" id="ARBA00022679"/>
    </source>
</evidence>
<dbReference type="SUPFAM" id="SSF56436">
    <property type="entry name" value="C-type lectin-like"/>
    <property type="match status" value="1"/>
</dbReference>
<evidence type="ECO:0000256" key="2">
    <source>
        <dbReference type="ARBA" id="ARBA00022741"/>
    </source>
</evidence>
<keyword evidence="3 9" id="KW-0418">Kinase</keyword>
<dbReference type="InterPro" id="IPR005532">
    <property type="entry name" value="SUMF_dom"/>
</dbReference>
<dbReference type="InterPro" id="IPR017441">
    <property type="entry name" value="Protein_kinase_ATP_BS"/>
</dbReference>
<proteinExistence type="predicted"/>
<dbReference type="InterPro" id="IPR000719">
    <property type="entry name" value="Prot_kinase_dom"/>
</dbReference>
<keyword evidence="1 9" id="KW-0808">Transferase</keyword>
<feature type="region of interest" description="Disordered" evidence="6">
    <location>
        <begin position="799"/>
        <end position="842"/>
    </location>
</feature>
<dbReference type="Pfam" id="PF00069">
    <property type="entry name" value="Pkinase"/>
    <property type="match status" value="1"/>
</dbReference>
<dbReference type="InterPro" id="IPR011009">
    <property type="entry name" value="Kinase-like_dom_sf"/>
</dbReference>
<dbReference type="InterPro" id="IPR008271">
    <property type="entry name" value="Ser/Thr_kinase_AS"/>
</dbReference>
<gene>
    <name evidence="9" type="primary">prkC_7</name>
    <name evidence="9" type="ORF">V144x_24930</name>
</gene>
<keyword evidence="2 5" id="KW-0547">Nucleotide-binding</keyword>
<dbReference type="PANTHER" id="PTHR43289">
    <property type="entry name" value="MITOGEN-ACTIVATED PROTEIN KINASE KINASE KINASE 20-RELATED"/>
    <property type="match status" value="1"/>
</dbReference>
<dbReference type="PROSITE" id="PS00107">
    <property type="entry name" value="PROTEIN_KINASE_ATP"/>
    <property type="match status" value="1"/>
</dbReference>
<accession>A0A517VVI4</accession>
<dbReference type="GO" id="GO:0005524">
    <property type="term" value="F:ATP binding"/>
    <property type="evidence" value="ECO:0007669"/>
    <property type="project" value="UniProtKB-UniRule"/>
</dbReference>
<evidence type="ECO:0000256" key="3">
    <source>
        <dbReference type="ARBA" id="ARBA00022777"/>
    </source>
</evidence>
<evidence type="ECO:0000256" key="5">
    <source>
        <dbReference type="PROSITE-ProRule" id="PRU10141"/>
    </source>
</evidence>
<keyword evidence="4 5" id="KW-0067">ATP-binding</keyword>
<dbReference type="InterPro" id="IPR016187">
    <property type="entry name" value="CTDL_fold"/>
</dbReference>
<evidence type="ECO:0000256" key="4">
    <source>
        <dbReference type="ARBA" id="ARBA00022840"/>
    </source>
</evidence>
<evidence type="ECO:0000313" key="10">
    <source>
        <dbReference type="Proteomes" id="UP000318704"/>
    </source>
</evidence>
<dbReference type="AlphaFoldDB" id="A0A517VVI4"/>
<keyword evidence="7" id="KW-1133">Transmembrane helix</keyword>
<evidence type="ECO:0000256" key="7">
    <source>
        <dbReference type="SAM" id="Phobius"/>
    </source>
</evidence>
<keyword evidence="7" id="KW-0472">Membrane</keyword>
<feature type="binding site" evidence="5">
    <location>
        <position position="219"/>
    </location>
    <ligand>
        <name>ATP</name>
        <dbReference type="ChEBI" id="CHEBI:30616"/>
    </ligand>
</feature>
<dbReference type="Gene3D" id="1.10.510.10">
    <property type="entry name" value="Transferase(Phosphotransferase) domain 1"/>
    <property type="match status" value="1"/>
</dbReference>
<dbReference type="Gene3D" id="3.90.1580.10">
    <property type="entry name" value="paralog of FGE (formylglycine-generating enzyme)"/>
    <property type="match status" value="1"/>
</dbReference>
<name>A0A517VVI4_9PLAN</name>
<dbReference type="Proteomes" id="UP000318704">
    <property type="component" value="Chromosome"/>
</dbReference>
<dbReference type="PROSITE" id="PS00108">
    <property type="entry name" value="PROTEIN_KINASE_ST"/>
    <property type="match status" value="1"/>
</dbReference>
<sequence length="855" mass="96520">MNSRNETDFEQLPSDLMLKINQLCDQFESELKQENLPSISAYLDDVAVEYRDVILKELIPLEVEHRFEQGEQPDSSEYLTQFPALNQEWVLTVIRNARADSKTVSAYSKHNSRQIKSREFSLEEYISGLTESGIISKHDLNDLIQKFDKSKKPKTILDLSELLIQRGKLTKYQAHVLSSGEDHPLLIGDYLILEPIGSGGMGTVYKAIHQRMKRVVALKVIRTDLDQVPDRLKRFEREVQTAARLSHPHIVTAYDAGEENGVHYLICEYIDGESLTELVRGSGPLDFSDTLNCIMQVARGLEYAHGQGVIHRDIKPANILVDDQGDLKILDMGLARLQQSSEDLLANGSQTELTTSQFFMGTIDYMAPEQARNTKLADHRSDIYSLGCTLYFLLTAKPVYEGETTVERILAHKEQPIPCLSGLSLQIPAEFDTIFAKMLAKEPNDRYNTVTELIADLKEFSSEYLQDQTFTLPVVDGKSNTVSDENWASTPTEIQSAVSDLTVLGTATSQENQNQNKAKEKVLFWGSIASAAVILIGIFFWNRSNQNSLSSESGLSNTGTPTASPFAPAEAKQYQQEYAKKLKLPVIEYVSLGDQGKEQQLELTLIPPGKFTMRNPSHSLTAGVEDAYLVKLTKPYYMSTTEITTGLYRVFVDETKYQTDAERSSSGGYGMEGGGWRQSSDYSWKYVGELEIKDQMPVLSISWNDAVAFCKWLSDKTGDRYRLPTEAEWEYACRAGTQSDWFFGTDPGELENYAWFRNNSENRIHPVKQKLPNPFGLYDIYGNEWEWCQDFYREDYFTESTREDPTGPEQGSGRVRRGGGFGQTSDQLTSDARENGIPEAPLHGSFRIVRELKRD</sequence>
<dbReference type="Pfam" id="PF03781">
    <property type="entry name" value="FGE-sulfatase"/>
    <property type="match status" value="1"/>
</dbReference>
<dbReference type="GO" id="GO:0004674">
    <property type="term" value="F:protein serine/threonine kinase activity"/>
    <property type="evidence" value="ECO:0007669"/>
    <property type="project" value="UniProtKB-EC"/>
</dbReference>
<dbReference type="SMART" id="SM00220">
    <property type="entry name" value="S_TKc"/>
    <property type="match status" value="1"/>
</dbReference>
<organism evidence="9 10">
    <name type="scientific">Gimesia aquarii</name>
    <dbReference type="NCBI Taxonomy" id="2527964"/>
    <lineage>
        <taxon>Bacteria</taxon>
        <taxon>Pseudomonadati</taxon>
        <taxon>Planctomycetota</taxon>
        <taxon>Planctomycetia</taxon>
        <taxon>Planctomycetales</taxon>
        <taxon>Planctomycetaceae</taxon>
        <taxon>Gimesia</taxon>
    </lineage>
</organism>
<evidence type="ECO:0000259" key="8">
    <source>
        <dbReference type="PROSITE" id="PS50011"/>
    </source>
</evidence>